<dbReference type="PRINTS" id="PR00315">
    <property type="entry name" value="ELONGATNFCT"/>
</dbReference>
<gene>
    <name evidence="9 11" type="primary">prfC</name>
    <name evidence="11" type="ORF">D8856_02960</name>
</gene>
<dbReference type="PRINTS" id="PR01037">
    <property type="entry name" value="TCRTETOQM"/>
</dbReference>
<dbReference type="GO" id="GO:0006449">
    <property type="term" value="P:regulation of translational termination"/>
    <property type="evidence" value="ECO:0007669"/>
    <property type="project" value="UniProtKB-UniRule"/>
</dbReference>
<dbReference type="InterPro" id="IPR005225">
    <property type="entry name" value="Small_GTP-bd"/>
</dbReference>
<dbReference type="InterPro" id="IPR035647">
    <property type="entry name" value="EFG_III/V"/>
</dbReference>
<comment type="caution">
    <text evidence="11">The sequence shown here is derived from an EMBL/GenBank/DDBJ whole genome shotgun (WGS) entry which is preliminary data.</text>
</comment>
<dbReference type="Gene3D" id="2.40.30.10">
    <property type="entry name" value="Translation factors"/>
    <property type="match status" value="1"/>
</dbReference>
<feature type="binding site" evidence="9">
    <location>
        <begin position="161"/>
        <end position="164"/>
    </location>
    <ligand>
        <name>GTP</name>
        <dbReference type="ChEBI" id="CHEBI:37565"/>
    </ligand>
</feature>
<dbReference type="PROSITE" id="PS00301">
    <property type="entry name" value="G_TR_1"/>
    <property type="match status" value="1"/>
</dbReference>
<evidence type="ECO:0000313" key="11">
    <source>
        <dbReference type="EMBL" id="RSI78861.1"/>
    </source>
</evidence>
<dbReference type="InterPro" id="IPR027417">
    <property type="entry name" value="P-loop_NTPase"/>
</dbReference>
<feature type="binding site" evidence="9">
    <location>
        <begin position="107"/>
        <end position="111"/>
    </location>
    <ligand>
        <name>GTP</name>
        <dbReference type="ChEBI" id="CHEBI:37565"/>
    </ligand>
</feature>
<dbReference type="InterPro" id="IPR004548">
    <property type="entry name" value="PrfC"/>
</dbReference>
<protein>
    <recommendedName>
        <fullName evidence="8 9">Peptide chain release factor 3</fullName>
        <shortName evidence="9">RF-3</shortName>
    </recommendedName>
</protein>
<comment type="subcellular location">
    <subcellularLocation>
        <location evidence="1 9">Cytoplasm</location>
    </subcellularLocation>
</comment>
<keyword evidence="5 9" id="KW-0648">Protein biosynthesis</keyword>
<organism evidence="11 12">
    <name type="scientific">Streptococcus mitis</name>
    <dbReference type="NCBI Taxonomy" id="28037"/>
    <lineage>
        <taxon>Bacteria</taxon>
        <taxon>Bacillati</taxon>
        <taxon>Bacillota</taxon>
        <taxon>Bacilli</taxon>
        <taxon>Lactobacillales</taxon>
        <taxon>Streptococcaceae</taxon>
        <taxon>Streptococcus</taxon>
        <taxon>Streptococcus mitis group</taxon>
    </lineage>
</organism>
<evidence type="ECO:0000256" key="5">
    <source>
        <dbReference type="ARBA" id="ARBA00022917"/>
    </source>
</evidence>
<dbReference type="InterPro" id="IPR041732">
    <property type="entry name" value="RF3_GTP-bd"/>
</dbReference>
<dbReference type="Proteomes" id="UP000272928">
    <property type="component" value="Unassembled WGS sequence"/>
</dbReference>
<dbReference type="AlphaFoldDB" id="A0A3R9IGB6"/>
<reference evidence="11 12" key="1">
    <citation type="submission" date="2018-11" db="EMBL/GenBank/DDBJ databases">
        <title>Species Designations Belie Phenotypic and Genotypic Heterogeneity in Oral Streptococci.</title>
        <authorList>
            <person name="Velsko I."/>
        </authorList>
    </citation>
    <scope>NUCLEOTIDE SEQUENCE [LARGE SCALE GENOMIC DNA]</scope>
    <source>
        <strain evidence="11 12">BCA16</strain>
    </source>
</reference>
<dbReference type="Gene3D" id="3.40.50.300">
    <property type="entry name" value="P-loop containing nucleotide triphosphate hydrolases"/>
    <property type="match status" value="1"/>
</dbReference>
<dbReference type="InterPro" id="IPR038467">
    <property type="entry name" value="RF3_dom_3_sf"/>
</dbReference>
<dbReference type="InterPro" id="IPR000795">
    <property type="entry name" value="T_Tr_GTP-bd_dom"/>
</dbReference>
<name>A0A3R9IGB6_STRMT</name>
<keyword evidence="6 9" id="KW-0342">GTP-binding</keyword>
<feature type="domain" description="Tr-type G" evidence="10">
    <location>
        <begin position="30"/>
        <end position="290"/>
    </location>
</feature>
<dbReference type="InterPro" id="IPR053905">
    <property type="entry name" value="EF-G-like_DII"/>
</dbReference>
<dbReference type="Pfam" id="PF00009">
    <property type="entry name" value="GTP_EFTU"/>
    <property type="match status" value="1"/>
</dbReference>
<dbReference type="EMBL" id="RJNQ01000004">
    <property type="protein sequence ID" value="RSI78861.1"/>
    <property type="molecule type" value="Genomic_DNA"/>
</dbReference>
<dbReference type="NCBIfam" id="TIGR00231">
    <property type="entry name" value="small_GTP"/>
    <property type="match status" value="1"/>
</dbReference>
<dbReference type="InterPro" id="IPR009000">
    <property type="entry name" value="Transl_B-barrel_sf"/>
</dbReference>
<dbReference type="InterPro" id="IPR032090">
    <property type="entry name" value="RF3_C"/>
</dbReference>
<comment type="function">
    <text evidence="7 9">Increases the formation of ribosomal termination complexes and stimulates activities of RF-1 and RF-2. It binds guanine nucleotides and has strong preference for UGA stop codons. It may interact directly with the ribosome. The stimulation of RF-1 and RF-2 is significantly reduced by GTP and GDP, but not by GMP.</text>
</comment>
<dbReference type="FunFam" id="3.30.70.3280:FF:000001">
    <property type="entry name" value="Peptide chain release factor 3"/>
    <property type="match status" value="1"/>
</dbReference>
<dbReference type="FunFam" id="3.40.50.300:FF:000542">
    <property type="entry name" value="Peptide chain release factor 3"/>
    <property type="match status" value="1"/>
</dbReference>
<dbReference type="GO" id="GO:0003924">
    <property type="term" value="F:GTPase activity"/>
    <property type="evidence" value="ECO:0007669"/>
    <property type="project" value="InterPro"/>
</dbReference>
<dbReference type="FunFam" id="2.40.30.10:FF:000040">
    <property type="entry name" value="Peptide chain release factor 3"/>
    <property type="match status" value="1"/>
</dbReference>
<dbReference type="NCBIfam" id="NF001964">
    <property type="entry name" value="PRK00741.1"/>
    <property type="match status" value="1"/>
</dbReference>
<dbReference type="GO" id="GO:0016150">
    <property type="term" value="F:translation release factor activity, codon nonspecific"/>
    <property type="evidence" value="ECO:0007669"/>
    <property type="project" value="TreeGrafter"/>
</dbReference>
<proteinExistence type="inferred from homology"/>
<evidence type="ECO:0000313" key="12">
    <source>
        <dbReference type="Proteomes" id="UP000272928"/>
    </source>
</evidence>
<keyword evidence="4 9" id="KW-0547">Nucleotide-binding</keyword>
<dbReference type="SUPFAM" id="SSF54980">
    <property type="entry name" value="EF-G C-terminal domain-like"/>
    <property type="match status" value="1"/>
</dbReference>
<dbReference type="GO" id="GO:0005829">
    <property type="term" value="C:cytosol"/>
    <property type="evidence" value="ECO:0007669"/>
    <property type="project" value="TreeGrafter"/>
</dbReference>
<evidence type="ECO:0000259" key="10">
    <source>
        <dbReference type="PROSITE" id="PS51722"/>
    </source>
</evidence>
<dbReference type="SUPFAM" id="SSF52540">
    <property type="entry name" value="P-loop containing nucleoside triphosphate hydrolases"/>
    <property type="match status" value="1"/>
</dbReference>
<evidence type="ECO:0000256" key="8">
    <source>
        <dbReference type="ARBA" id="ARBA00073639"/>
    </source>
</evidence>
<dbReference type="Gene3D" id="3.30.70.3280">
    <property type="entry name" value="Peptide chain release factor 3, domain III"/>
    <property type="match status" value="1"/>
</dbReference>
<evidence type="ECO:0000256" key="1">
    <source>
        <dbReference type="ARBA" id="ARBA00004496"/>
    </source>
</evidence>
<evidence type="ECO:0000256" key="2">
    <source>
        <dbReference type="ARBA" id="ARBA00009978"/>
    </source>
</evidence>
<dbReference type="GO" id="GO:0016149">
    <property type="term" value="F:translation release factor activity, codon specific"/>
    <property type="evidence" value="ECO:0007669"/>
    <property type="project" value="UniProtKB-UniRule"/>
</dbReference>
<feature type="binding site" evidence="9">
    <location>
        <begin position="39"/>
        <end position="46"/>
    </location>
    <ligand>
        <name>GTP</name>
        <dbReference type="ChEBI" id="CHEBI:37565"/>
    </ligand>
</feature>
<accession>A0A3R9IGB6</accession>
<dbReference type="Pfam" id="PF16658">
    <property type="entry name" value="RF3_C"/>
    <property type="match status" value="1"/>
</dbReference>
<dbReference type="HAMAP" id="MF_00072">
    <property type="entry name" value="Rel_fac_3"/>
    <property type="match status" value="1"/>
</dbReference>
<dbReference type="Pfam" id="PF22042">
    <property type="entry name" value="EF-G_D2"/>
    <property type="match status" value="1"/>
</dbReference>
<evidence type="ECO:0000256" key="7">
    <source>
        <dbReference type="ARBA" id="ARBA00025017"/>
    </source>
</evidence>
<evidence type="ECO:0000256" key="6">
    <source>
        <dbReference type="ARBA" id="ARBA00023134"/>
    </source>
</evidence>
<sequence length="536" mass="61291">MFRCKNIKYSNHYYPKIKEREDMTIQEEIKKRRTFAIISHPDAGKTTITEQLLYFGGEIREAGTVKGKKTGTFAKSDWMDIEKQRGISVTSSVMQFDYDGKRVNILDTPGHEDFSEDTYRTLMAVDAAVMVVDSAKGIEAQTKKLFEVVKHRGIPVFTFMNKLDRDGREPLDLLQELEEVLGIASYPMNWPIGMGKAFEGLYDLYNQRLELYKGDERFASLEDGDKLFASNPFYEQVKDDIELLNEAGNEFSEEAILAGELTPVFFGSALTNFGVQTFLETFLKFAPEPHGHKKTDGEIVDPYDKDFSGFVFKIQANMDPRHRDRIAFVRIVSGEFERGMSVNLPRTGKGAKLSNVTQFMAESRENVTNAVAGDIIGVYDTGTYQVGDTLTVGKNKFEFEPLPTFTPEIFMKVSAKNVMKQKSFHKGIEQLVQEGAIQLYKNYQTGEYMLGAVGQLQFEVFKHRMEGEYNAEVVMTPMGKKTVRWISPEDLDERMSSSRNILAKDRFDQPVFLFENEFALRWFADKYPDVKLEEKM</sequence>
<dbReference type="GO" id="GO:0005525">
    <property type="term" value="F:GTP binding"/>
    <property type="evidence" value="ECO:0007669"/>
    <property type="project" value="UniProtKB-UniRule"/>
</dbReference>
<dbReference type="SUPFAM" id="SSF50447">
    <property type="entry name" value="Translation proteins"/>
    <property type="match status" value="1"/>
</dbReference>
<dbReference type="NCBIfam" id="TIGR00503">
    <property type="entry name" value="prfC"/>
    <property type="match status" value="1"/>
</dbReference>
<evidence type="ECO:0000256" key="9">
    <source>
        <dbReference type="HAMAP-Rule" id="MF_00072"/>
    </source>
</evidence>
<dbReference type="InterPro" id="IPR031157">
    <property type="entry name" value="G_TR_CS"/>
</dbReference>
<keyword evidence="3 9" id="KW-0963">Cytoplasm</keyword>
<dbReference type="PROSITE" id="PS51722">
    <property type="entry name" value="G_TR_2"/>
    <property type="match status" value="1"/>
</dbReference>
<evidence type="ECO:0000256" key="4">
    <source>
        <dbReference type="ARBA" id="ARBA00022741"/>
    </source>
</evidence>
<dbReference type="CDD" id="cd16259">
    <property type="entry name" value="RF3_III"/>
    <property type="match status" value="1"/>
</dbReference>
<dbReference type="PANTHER" id="PTHR43556">
    <property type="entry name" value="PEPTIDE CHAIN RELEASE FACTOR RF3"/>
    <property type="match status" value="1"/>
</dbReference>
<comment type="similarity">
    <text evidence="2 9">Belongs to the TRAFAC class translation factor GTPase superfamily. Classic translation factor GTPase family. PrfC subfamily.</text>
</comment>
<dbReference type="CDD" id="cd04169">
    <property type="entry name" value="RF3"/>
    <property type="match status" value="1"/>
</dbReference>
<evidence type="ECO:0000256" key="3">
    <source>
        <dbReference type="ARBA" id="ARBA00022490"/>
    </source>
</evidence>
<dbReference type="PANTHER" id="PTHR43556:SF2">
    <property type="entry name" value="PEPTIDE CHAIN RELEASE FACTOR RF3"/>
    <property type="match status" value="1"/>
</dbReference>